<dbReference type="Proteomes" id="UP000295718">
    <property type="component" value="Unassembled WGS sequence"/>
</dbReference>
<evidence type="ECO:0000313" key="3">
    <source>
        <dbReference type="Proteomes" id="UP000295718"/>
    </source>
</evidence>
<keyword evidence="1" id="KW-0812">Transmembrane</keyword>
<dbReference type="EMBL" id="SLUO01000001">
    <property type="protein sequence ID" value="TCL60927.1"/>
    <property type="molecule type" value="Genomic_DNA"/>
</dbReference>
<evidence type="ECO:0000313" key="2">
    <source>
        <dbReference type="EMBL" id="TCL60927.1"/>
    </source>
</evidence>
<evidence type="ECO:0000256" key="1">
    <source>
        <dbReference type="SAM" id="Phobius"/>
    </source>
</evidence>
<feature type="transmembrane region" description="Helical" evidence="1">
    <location>
        <begin position="12"/>
        <end position="33"/>
    </location>
</feature>
<reference evidence="2 3" key="1">
    <citation type="submission" date="2019-03" db="EMBL/GenBank/DDBJ databases">
        <title>Genomic Encyclopedia of Type Strains, Phase IV (KMG-IV): sequencing the most valuable type-strain genomes for metagenomic binning, comparative biology and taxonomic classification.</title>
        <authorList>
            <person name="Goeker M."/>
        </authorList>
    </citation>
    <scope>NUCLEOTIDE SEQUENCE [LARGE SCALE GENOMIC DNA]</scope>
    <source>
        <strain evidence="2 3">DSM 100556</strain>
    </source>
</reference>
<keyword evidence="1" id="KW-1133">Transmembrane helix</keyword>
<sequence length="240" mass="27138">MRRRRQPTAGMLIQIGIAGILLILLVLLVVWYGDGLSSYKPDEATFQYVAGIKVEYSEDATYRNKEGMVSIREGSEENVVDSIPILYPGTRKMTLPKNMLIMTPAQGQSVKRVNYFTTLKEQDGVVTLENDKKKAKVFGGFLYDGENTYVFLEKMVLSIGKQEVQMEPLSYVRVIYRQFVEYYNSADESYEWIGIESTDIKAESETGYVIDLGKDIIDMGDGEALIYSAVDSLPVITMRK</sequence>
<protein>
    <submittedName>
        <fullName evidence="2">Uncharacterized protein</fullName>
    </submittedName>
</protein>
<dbReference type="OrthoDB" id="2068456at2"/>
<name>A0A4V2QCM7_9FIRM</name>
<comment type="caution">
    <text evidence="2">The sequence shown here is derived from an EMBL/GenBank/DDBJ whole genome shotgun (WGS) entry which is preliminary data.</text>
</comment>
<organism evidence="2 3">
    <name type="scientific">Kineothrix alysoides</name>
    <dbReference type="NCBI Taxonomy" id="1469948"/>
    <lineage>
        <taxon>Bacteria</taxon>
        <taxon>Bacillati</taxon>
        <taxon>Bacillota</taxon>
        <taxon>Clostridia</taxon>
        <taxon>Lachnospirales</taxon>
        <taxon>Lachnospiraceae</taxon>
        <taxon>Kineothrix</taxon>
    </lineage>
</organism>
<keyword evidence="3" id="KW-1185">Reference proteome</keyword>
<dbReference type="RefSeq" id="WP_031391421.1">
    <property type="nucleotide sequence ID" value="NZ_JPNB01000002.1"/>
</dbReference>
<dbReference type="AlphaFoldDB" id="A0A4V2QCM7"/>
<accession>A0A4V2QCM7</accession>
<dbReference type="STRING" id="1469948.GCA_000732725_02745"/>
<proteinExistence type="predicted"/>
<gene>
    <name evidence="2" type="ORF">EDD76_10124</name>
</gene>
<keyword evidence="1" id="KW-0472">Membrane</keyword>